<dbReference type="AlphaFoldDB" id="A0AAD7BSG9"/>
<keyword evidence="3" id="KW-0732">Signal</keyword>
<dbReference type="Pfam" id="PF00135">
    <property type="entry name" value="COesterase"/>
    <property type="match status" value="1"/>
</dbReference>
<evidence type="ECO:0000256" key="1">
    <source>
        <dbReference type="ARBA" id="ARBA00005964"/>
    </source>
</evidence>
<dbReference type="Proteomes" id="UP001221142">
    <property type="component" value="Unassembled WGS sequence"/>
</dbReference>
<dbReference type="InterPro" id="IPR050309">
    <property type="entry name" value="Type-B_Carboxylest/Lipase"/>
</dbReference>
<accession>A0AAD7BSG9</accession>
<dbReference type="InterPro" id="IPR029058">
    <property type="entry name" value="AB_hydrolase_fold"/>
</dbReference>
<feature type="signal peptide" evidence="3">
    <location>
        <begin position="1"/>
        <end position="20"/>
    </location>
</feature>
<evidence type="ECO:0000256" key="3">
    <source>
        <dbReference type="RuleBase" id="RU361235"/>
    </source>
</evidence>
<comment type="caution">
    <text evidence="5">The sequence shown here is derived from an EMBL/GenBank/DDBJ whole genome shotgun (WGS) entry which is preliminary data.</text>
</comment>
<dbReference type="SUPFAM" id="SSF53474">
    <property type="entry name" value="alpha/beta-Hydrolases"/>
    <property type="match status" value="1"/>
</dbReference>
<keyword evidence="6" id="KW-1185">Reference proteome</keyword>
<dbReference type="PROSITE" id="PS00941">
    <property type="entry name" value="CARBOXYLESTERASE_B_2"/>
    <property type="match status" value="1"/>
</dbReference>
<reference evidence="5" key="1">
    <citation type="submission" date="2023-03" db="EMBL/GenBank/DDBJ databases">
        <title>Massive genome expansion in bonnet fungi (Mycena s.s.) driven by repeated elements and novel gene families across ecological guilds.</title>
        <authorList>
            <consortium name="Lawrence Berkeley National Laboratory"/>
            <person name="Harder C.B."/>
            <person name="Miyauchi S."/>
            <person name="Viragh M."/>
            <person name="Kuo A."/>
            <person name="Thoen E."/>
            <person name="Andreopoulos B."/>
            <person name="Lu D."/>
            <person name="Skrede I."/>
            <person name="Drula E."/>
            <person name="Henrissat B."/>
            <person name="Morin E."/>
            <person name="Kohler A."/>
            <person name="Barry K."/>
            <person name="LaButti K."/>
            <person name="Morin E."/>
            <person name="Salamov A."/>
            <person name="Lipzen A."/>
            <person name="Mereny Z."/>
            <person name="Hegedus B."/>
            <person name="Baldrian P."/>
            <person name="Stursova M."/>
            <person name="Weitz H."/>
            <person name="Taylor A."/>
            <person name="Grigoriev I.V."/>
            <person name="Nagy L.G."/>
            <person name="Martin F."/>
            <person name="Kauserud H."/>
        </authorList>
    </citation>
    <scope>NUCLEOTIDE SEQUENCE</scope>
    <source>
        <strain evidence="5">9284</strain>
    </source>
</reference>
<dbReference type="InterPro" id="IPR019819">
    <property type="entry name" value="Carboxylesterase_B_CS"/>
</dbReference>
<dbReference type="Gene3D" id="3.40.50.1820">
    <property type="entry name" value="alpha/beta hydrolase"/>
    <property type="match status" value="1"/>
</dbReference>
<dbReference type="EMBL" id="JARKIF010000010">
    <property type="protein sequence ID" value="KAJ7629013.1"/>
    <property type="molecule type" value="Genomic_DNA"/>
</dbReference>
<evidence type="ECO:0000313" key="5">
    <source>
        <dbReference type="EMBL" id="KAJ7629013.1"/>
    </source>
</evidence>
<feature type="chain" id="PRO_5041770202" description="Carboxylic ester hydrolase" evidence="3">
    <location>
        <begin position="21"/>
        <end position="555"/>
    </location>
</feature>
<dbReference type="EC" id="3.1.1.-" evidence="3"/>
<dbReference type="InterPro" id="IPR002018">
    <property type="entry name" value="CarbesteraseB"/>
</dbReference>
<feature type="domain" description="Carboxylesterase type B" evidence="4">
    <location>
        <begin position="28"/>
        <end position="485"/>
    </location>
</feature>
<dbReference type="PROSITE" id="PS00122">
    <property type="entry name" value="CARBOXYLESTERASE_B_1"/>
    <property type="match status" value="1"/>
</dbReference>
<dbReference type="InterPro" id="IPR019826">
    <property type="entry name" value="Carboxylesterase_B_AS"/>
</dbReference>
<organism evidence="5 6">
    <name type="scientific">Roridomyces roridus</name>
    <dbReference type="NCBI Taxonomy" id="1738132"/>
    <lineage>
        <taxon>Eukaryota</taxon>
        <taxon>Fungi</taxon>
        <taxon>Dikarya</taxon>
        <taxon>Basidiomycota</taxon>
        <taxon>Agaricomycotina</taxon>
        <taxon>Agaricomycetes</taxon>
        <taxon>Agaricomycetidae</taxon>
        <taxon>Agaricales</taxon>
        <taxon>Marasmiineae</taxon>
        <taxon>Mycenaceae</taxon>
        <taxon>Roridomyces</taxon>
    </lineage>
</organism>
<name>A0AAD7BSG9_9AGAR</name>
<keyword evidence="2 3" id="KW-0378">Hydrolase</keyword>
<gene>
    <name evidence="5" type="ORF">FB45DRAFT_47147</name>
</gene>
<evidence type="ECO:0000256" key="2">
    <source>
        <dbReference type="ARBA" id="ARBA00022801"/>
    </source>
</evidence>
<proteinExistence type="inferred from homology"/>
<comment type="similarity">
    <text evidence="1 3">Belongs to the type-B carboxylesterase/lipase family.</text>
</comment>
<evidence type="ECO:0000259" key="4">
    <source>
        <dbReference type="Pfam" id="PF00135"/>
    </source>
</evidence>
<dbReference type="GO" id="GO:0016787">
    <property type="term" value="F:hydrolase activity"/>
    <property type="evidence" value="ECO:0007669"/>
    <property type="project" value="UniProtKB-KW"/>
</dbReference>
<protein>
    <recommendedName>
        <fullName evidence="3">Carboxylic ester hydrolase</fullName>
        <ecNumber evidence="3">3.1.1.-</ecNumber>
    </recommendedName>
</protein>
<evidence type="ECO:0000313" key="6">
    <source>
        <dbReference type="Proteomes" id="UP001221142"/>
    </source>
</evidence>
<sequence length="555" mass="59658">MHPTRLSAILSLLLASTVAGQWFFDPPPTVTLDNATFTGTSSSQNTDSFLGIPYAQPPVGDLRLRLPVRIANYTGNFSATAYGPWCMQHEMSLAQPISFPTLGVFYVNSTTAVTSAAGTAEDCLTVNVIRPNTATPSSQLPVVFWIYGGGFGIGGATFNGDGQVIVERSIAMGQPVIWVSLNHRLAAYGFLASEEIRAAGVGNLGLQDQREALRWVQRYIGSFGGDPTKVTLWGLSSGAISASFQMLTNGGNNEGLFCAAVMQSGAPLPVGGVEEGQAYYDDMVARTGCTNAPDTLECLRAVPGPEFKAAQDALPGFFAYQGLCGYPFFPHHDGTFLVDNPQALVRQGSVANVPFISSSCDDEGTGFSVDCPNNVTTEADFQKYLKDVCFKKADNSTIAQLAALYPADIPSGSPFNTSYNNALTPQFKRIAALVGDTLFQAPRRFFQNALSGKQIQWTCLSKRVKDTPIVGSNHASDLPIAFGGELTDYVINLATNLDPNGETVPGWPERRAEAPNILVFLDTFLGLGPRTKIDQDTYREDQMKALMALELQYPV</sequence>
<dbReference type="PANTHER" id="PTHR11559">
    <property type="entry name" value="CARBOXYLESTERASE"/>
    <property type="match status" value="1"/>
</dbReference>